<comment type="cofactor">
    <cofactor evidence="9 12">
        <name>Mg(2+)</name>
        <dbReference type="ChEBI" id="CHEBI:18420"/>
    </cofactor>
    <cofactor evidence="9 12">
        <name>Mn(2+)</name>
        <dbReference type="ChEBI" id="CHEBI:29035"/>
    </cofactor>
    <text evidence="9 12">Binds 1 Mg(2+) or Mn(2+) ion per subunit.</text>
</comment>
<keyword evidence="7 9" id="KW-0560">Oxidoreductase</keyword>
<evidence type="ECO:0000256" key="12">
    <source>
        <dbReference type="PIRSR" id="PIRSR000108-3"/>
    </source>
</evidence>
<dbReference type="NCBIfam" id="NF006156">
    <property type="entry name" value="PRK08299.1"/>
    <property type="match status" value="1"/>
</dbReference>
<evidence type="ECO:0000256" key="3">
    <source>
        <dbReference type="ARBA" id="ARBA00022532"/>
    </source>
</evidence>
<feature type="binding site" evidence="13">
    <location>
        <begin position="308"/>
        <end position="313"/>
    </location>
    <ligand>
        <name>NADP(+)</name>
        <dbReference type="ChEBI" id="CHEBI:58349"/>
    </ligand>
</feature>
<dbReference type="SMART" id="SM01329">
    <property type="entry name" value="Iso_dh"/>
    <property type="match status" value="1"/>
</dbReference>
<evidence type="ECO:0000256" key="13">
    <source>
        <dbReference type="PIRSR" id="PIRSR000108-4"/>
    </source>
</evidence>
<dbReference type="AlphaFoldDB" id="A0A1I0YN83"/>
<dbReference type="PROSITE" id="PS00470">
    <property type="entry name" value="IDH_IMDH"/>
    <property type="match status" value="1"/>
</dbReference>
<dbReference type="GO" id="GO:0006102">
    <property type="term" value="P:isocitrate metabolic process"/>
    <property type="evidence" value="ECO:0007669"/>
    <property type="project" value="UniProtKB-UniRule"/>
</dbReference>
<evidence type="ECO:0000256" key="9">
    <source>
        <dbReference type="PIRNR" id="PIRNR000108"/>
    </source>
</evidence>
<keyword evidence="4 9" id="KW-0479">Metal-binding</keyword>
<dbReference type="GO" id="GO:0004450">
    <property type="term" value="F:isocitrate dehydrogenase (NADP+) activity"/>
    <property type="evidence" value="ECO:0007669"/>
    <property type="project" value="UniProtKB-UniRule"/>
</dbReference>
<feature type="binding site" evidence="13">
    <location>
        <begin position="75"/>
        <end position="77"/>
    </location>
    <ligand>
        <name>NADP(+)</name>
        <dbReference type="ChEBI" id="CHEBI:58349"/>
    </ligand>
</feature>
<feature type="binding site" evidence="13">
    <location>
        <position position="82"/>
    </location>
    <ligand>
        <name>NADP(+)</name>
        <dbReference type="ChEBI" id="CHEBI:58349"/>
    </ligand>
</feature>
<evidence type="ECO:0000256" key="1">
    <source>
        <dbReference type="ARBA" id="ARBA00001936"/>
    </source>
</evidence>
<dbReference type="STRING" id="871651.SAMN05421688_3228"/>
<feature type="binding site" evidence="13">
    <location>
        <position position="326"/>
    </location>
    <ligand>
        <name>NADP(+)</name>
        <dbReference type="ChEBI" id="CHEBI:58349"/>
    </ligand>
</feature>
<dbReference type="OrthoDB" id="9765655at2"/>
<keyword evidence="16" id="KW-1185">Reference proteome</keyword>
<comment type="similarity">
    <text evidence="2 9">Belongs to the isocitrate and isopropylmalate dehydrogenases family.</text>
</comment>
<name>A0A1I0YN83_9RHOB</name>
<reference evidence="15 16" key="1">
    <citation type="submission" date="2016-10" db="EMBL/GenBank/DDBJ databases">
        <authorList>
            <person name="de Groot N.N."/>
        </authorList>
    </citation>
    <scope>NUCLEOTIDE SEQUENCE [LARGE SCALE GENOMIC DNA]</scope>
    <source>
        <strain evidence="15 16">DSM 29316</strain>
    </source>
</reference>
<dbReference type="EC" id="1.1.1.42" evidence="9"/>
<dbReference type="SUPFAM" id="SSF53659">
    <property type="entry name" value="Isocitrate/Isopropylmalate dehydrogenase-like"/>
    <property type="match status" value="1"/>
</dbReference>
<evidence type="ECO:0000256" key="7">
    <source>
        <dbReference type="ARBA" id="ARBA00023002"/>
    </source>
</evidence>
<evidence type="ECO:0000256" key="4">
    <source>
        <dbReference type="ARBA" id="ARBA00022723"/>
    </source>
</evidence>
<sequence>MSKIKVANPIVEMDGDEMTRIIWDFIKKKLILPYLDIDLLYYDLGIEERDRTDDQITIDAAEKTKEVGVAVKCATITPDEGRVEEFGLKKMWRSPNGTIRNILGGVVFRKPIICNNVPRLVPGWTKPIVVGRHAFGDQYRATDMKFPGPGTLSMKFVGEDGTVMEEEVFKAPSSGVFMSMYNLDDSIIDFARASLNYGLDLGWPVYLSTKNTILKQYDGRFMELFQKVFDEEFADKFKEAGITYEHRLIDDMVACAMKWNGGFVWACKNYDGDVQSDTIAQGFGSLGLMTSQLMTPDGKTVEAEAAHGTVTRHYRQHQRGEETSTNSIASIFAWTGGLKHRAKLDDNAELGHFAETLERVVVDTVESGFMTKDLALLVGPDQKWLTTMGFLEKVDENLNKALGAA</sequence>
<evidence type="ECO:0000313" key="15">
    <source>
        <dbReference type="EMBL" id="SFB14672.1"/>
    </source>
</evidence>
<dbReference type="NCBIfam" id="TIGR00127">
    <property type="entry name" value="nadp_idh_euk"/>
    <property type="match status" value="1"/>
</dbReference>
<organism evidence="15 16">
    <name type="scientific">Poseidonocella pacifica</name>
    <dbReference type="NCBI Taxonomy" id="871651"/>
    <lineage>
        <taxon>Bacteria</taxon>
        <taxon>Pseudomonadati</taxon>
        <taxon>Pseudomonadota</taxon>
        <taxon>Alphaproteobacteria</taxon>
        <taxon>Rhodobacterales</taxon>
        <taxon>Roseobacteraceae</taxon>
        <taxon>Poseidonocella</taxon>
    </lineage>
</organism>
<dbReference type="Gene3D" id="3.40.718.10">
    <property type="entry name" value="Isopropylmalate Dehydrogenase"/>
    <property type="match status" value="1"/>
</dbReference>
<keyword evidence="6 9" id="KW-0521">NADP</keyword>
<feature type="binding site" evidence="12">
    <location>
        <position position="250"/>
    </location>
    <ligand>
        <name>Mn(2+)</name>
        <dbReference type="ChEBI" id="CHEBI:29035"/>
    </ligand>
</feature>
<keyword evidence="8 9" id="KW-0464">Manganese</keyword>
<feature type="domain" description="Isopropylmalate dehydrogenase-like" evidence="14">
    <location>
        <begin position="9"/>
        <end position="394"/>
    </location>
</feature>
<dbReference type="EMBL" id="FOJU01000006">
    <property type="protein sequence ID" value="SFB14672.1"/>
    <property type="molecule type" value="Genomic_DNA"/>
</dbReference>
<dbReference type="RefSeq" id="WP_092066772.1">
    <property type="nucleotide sequence ID" value="NZ_FOJU01000006.1"/>
</dbReference>
<evidence type="ECO:0000259" key="14">
    <source>
        <dbReference type="SMART" id="SM01329"/>
    </source>
</evidence>
<dbReference type="PANTHER" id="PTHR11822">
    <property type="entry name" value="NADP-SPECIFIC ISOCITRATE DEHYDROGENASE"/>
    <property type="match status" value="1"/>
</dbReference>
<evidence type="ECO:0000256" key="2">
    <source>
        <dbReference type="ARBA" id="ARBA00007769"/>
    </source>
</evidence>
<dbReference type="PANTHER" id="PTHR11822:SF21">
    <property type="entry name" value="ISOCITRATE DEHYDROGENASE [NADP], MITOCHONDRIAL"/>
    <property type="match status" value="1"/>
</dbReference>
<dbReference type="InterPro" id="IPR019818">
    <property type="entry name" value="IsoCit/isopropylmalate_DH_CS"/>
</dbReference>
<dbReference type="GO" id="GO:0000287">
    <property type="term" value="F:magnesium ion binding"/>
    <property type="evidence" value="ECO:0007669"/>
    <property type="project" value="InterPro"/>
</dbReference>
<dbReference type="GO" id="GO:0051287">
    <property type="term" value="F:NAD binding"/>
    <property type="evidence" value="ECO:0007669"/>
    <property type="project" value="InterPro"/>
</dbReference>
<feature type="binding site" evidence="11">
    <location>
        <position position="109"/>
    </location>
    <ligand>
        <name>D-threo-isocitrate</name>
        <dbReference type="ChEBI" id="CHEBI:15562"/>
    </ligand>
</feature>
<evidence type="ECO:0000313" key="16">
    <source>
        <dbReference type="Proteomes" id="UP000198796"/>
    </source>
</evidence>
<evidence type="ECO:0000256" key="6">
    <source>
        <dbReference type="ARBA" id="ARBA00022857"/>
    </source>
</evidence>
<comment type="cofactor">
    <cofactor evidence="1">
        <name>Mn(2+)</name>
        <dbReference type="ChEBI" id="CHEBI:29035"/>
    </cofactor>
</comment>
<dbReference type="InterPro" id="IPR024084">
    <property type="entry name" value="IsoPropMal-DH-like_dom"/>
</dbReference>
<feature type="site" description="Critical for catalysis" evidence="10">
    <location>
        <position position="210"/>
    </location>
</feature>
<gene>
    <name evidence="15" type="ORF">SAMN05421688_3228</name>
</gene>
<dbReference type="PIRSF" id="PIRSF000108">
    <property type="entry name" value="IDH_NADP"/>
    <property type="match status" value="1"/>
</dbReference>
<evidence type="ECO:0000256" key="5">
    <source>
        <dbReference type="ARBA" id="ARBA00022842"/>
    </source>
</evidence>
<proteinExistence type="inferred from homology"/>
<feature type="binding site" evidence="11">
    <location>
        <position position="132"/>
    </location>
    <ligand>
        <name>D-threo-isocitrate</name>
        <dbReference type="ChEBI" id="CHEBI:15562"/>
    </ligand>
</feature>
<dbReference type="Proteomes" id="UP000198796">
    <property type="component" value="Unassembled WGS sequence"/>
</dbReference>
<keyword evidence="3 9" id="KW-0816">Tricarboxylic acid cycle</keyword>
<protein>
    <recommendedName>
        <fullName evidence="9">Isocitrate dehydrogenase [NADP]</fullName>
        <ecNumber evidence="9">1.1.1.42</ecNumber>
    </recommendedName>
</protein>
<feature type="binding site" evidence="12">
    <location>
        <position position="273"/>
    </location>
    <ligand>
        <name>Mn(2+)</name>
        <dbReference type="ChEBI" id="CHEBI:29035"/>
    </ligand>
</feature>
<keyword evidence="5 9" id="KW-0460">Magnesium</keyword>
<feature type="binding site" evidence="11">
    <location>
        <position position="77"/>
    </location>
    <ligand>
        <name>D-threo-isocitrate</name>
        <dbReference type="ChEBI" id="CHEBI:15562"/>
    </ligand>
</feature>
<accession>A0A1I0YN83</accession>
<evidence type="ECO:0000256" key="10">
    <source>
        <dbReference type="PIRSR" id="PIRSR000108-1"/>
    </source>
</evidence>
<comment type="catalytic activity">
    <reaction evidence="9">
        <text>D-threo-isocitrate + NADP(+) = 2-oxoglutarate + CO2 + NADPH</text>
        <dbReference type="Rhea" id="RHEA:19629"/>
        <dbReference type="ChEBI" id="CHEBI:15562"/>
        <dbReference type="ChEBI" id="CHEBI:16526"/>
        <dbReference type="ChEBI" id="CHEBI:16810"/>
        <dbReference type="ChEBI" id="CHEBI:57783"/>
        <dbReference type="ChEBI" id="CHEBI:58349"/>
        <dbReference type="EC" id="1.1.1.42"/>
    </reaction>
</comment>
<feature type="site" description="Critical for catalysis" evidence="10">
    <location>
        <position position="139"/>
    </location>
</feature>
<evidence type="ECO:0000256" key="8">
    <source>
        <dbReference type="ARBA" id="ARBA00023211"/>
    </source>
</evidence>
<dbReference type="InterPro" id="IPR004790">
    <property type="entry name" value="Isocitrate_DH_NADP"/>
</dbReference>
<evidence type="ECO:0000256" key="11">
    <source>
        <dbReference type="PIRSR" id="PIRSR000108-2"/>
    </source>
</evidence>
<feature type="binding site" evidence="13">
    <location>
        <position position="258"/>
    </location>
    <ligand>
        <name>NADP(+)</name>
        <dbReference type="ChEBI" id="CHEBI:58349"/>
    </ligand>
</feature>
<feature type="binding site" evidence="11">
    <location>
        <begin position="94"/>
        <end position="100"/>
    </location>
    <ligand>
        <name>D-threo-isocitrate</name>
        <dbReference type="ChEBI" id="CHEBI:15562"/>
    </ligand>
</feature>
<dbReference type="Pfam" id="PF00180">
    <property type="entry name" value="Iso_dh"/>
    <property type="match status" value="1"/>
</dbReference>
<dbReference type="GO" id="GO:0006099">
    <property type="term" value="P:tricarboxylic acid cycle"/>
    <property type="evidence" value="ECO:0007669"/>
    <property type="project" value="UniProtKB-KW"/>
</dbReference>